<organism evidence="1 2">
    <name type="scientific">Nephila pilipes</name>
    <name type="common">Giant wood spider</name>
    <name type="synonym">Nephila maculata</name>
    <dbReference type="NCBI Taxonomy" id="299642"/>
    <lineage>
        <taxon>Eukaryota</taxon>
        <taxon>Metazoa</taxon>
        <taxon>Ecdysozoa</taxon>
        <taxon>Arthropoda</taxon>
        <taxon>Chelicerata</taxon>
        <taxon>Arachnida</taxon>
        <taxon>Araneae</taxon>
        <taxon>Araneomorphae</taxon>
        <taxon>Entelegynae</taxon>
        <taxon>Araneoidea</taxon>
        <taxon>Nephilidae</taxon>
        <taxon>Nephila</taxon>
    </lineage>
</organism>
<protein>
    <submittedName>
        <fullName evidence="1">Uncharacterized protein</fullName>
    </submittedName>
</protein>
<evidence type="ECO:0000313" key="2">
    <source>
        <dbReference type="Proteomes" id="UP000887013"/>
    </source>
</evidence>
<name>A0A8X6U7Q8_NEPPI</name>
<gene>
    <name evidence="1" type="ORF">NPIL_473231</name>
</gene>
<evidence type="ECO:0000313" key="1">
    <source>
        <dbReference type="EMBL" id="GFT86806.1"/>
    </source>
</evidence>
<dbReference type="AlphaFoldDB" id="A0A8X6U7Q8"/>
<proteinExistence type="predicted"/>
<dbReference type="Proteomes" id="UP000887013">
    <property type="component" value="Unassembled WGS sequence"/>
</dbReference>
<keyword evidence="2" id="KW-1185">Reference proteome</keyword>
<comment type="caution">
    <text evidence="1">The sequence shown here is derived from an EMBL/GenBank/DDBJ whole genome shotgun (WGS) entry which is preliminary data.</text>
</comment>
<accession>A0A8X6U7Q8</accession>
<reference evidence="1" key="1">
    <citation type="submission" date="2020-08" db="EMBL/GenBank/DDBJ databases">
        <title>Multicomponent nature underlies the extraordinary mechanical properties of spider dragline silk.</title>
        <authorList>
            <person name="Kono N."/>
            <person name="Nakamura H."/>
            <person name="Mori M."/>
            <person name="Yoshida Y."/>
            <person name="Ohtoshi R."/>
            <person name="Malay A.D."/>
            <person name="Moran D.A.P."/>
            <person name="Tomita M."/>
            <person name="Numata K."/>
            <person name="Arakawa K."/>
        </authorList>
    </citation>
    <scope>NUCLEOTIDE SEQUENCE</scope>
</reference>
<sequence length="78" mass="9303">MTNDLRSQILGFLLQIQDDENGPNKQDYFRECYYWCNKEVSSKCKLWDDLAQHTLLQKDTLKTLGWICDILVSWCVRN</sequence>
<dbReference type="EMBL" id="BMAW01119887">
    <property type="protein sequence ID" value="GFT86806.1"/>
    <property type="molecule type" value="Genomic_DNA"/>
</dbReference>